<comment type="caution">
    <text evidence="7">The sequence shown here is derived from an EMBL/GenBank/DDBJ whole genome shotgun (WGS) entry which is preliminary data.</text>
</comment>
<feature type="transmembrane region" description="Helical" evidence="5">
    <location>
        <begin position="117"/>
        <end position="138"/>
    </location>
</feature>
<feature type="transmembrane region" description="Helical" evidence="5">
    <location>
        <begin position="65"/>
        <end position="85"/>
    </location>
</feature>
<evidence type="ECO:0000256" key="1">
    <source>
        <dbReference type="ARBA" id="ARBA00004141"/>
    </source>
</evidence>
<feature type="transmembrane region" description="Helical" evidence="5">
    <location>
        <begin position="32"/>
        <end position="53"/>
    </location>
</feature>
<sequence>MENKKYLLVQYTDKNKKLEDNQFSLASVWKLLFARLFDLIIGSIPMVLIDLLWKSQPGDVVILLTRYLISIIWMFLYFVVLTWTLKGQSLSKKIFKLQLISLDKKPITFKDIFLRELVFIFAPFLIGMISTTIFALILPVNINNDNRFRIFISAIIYQFGLIIVFFWWLVIMISIKFQKLHQANIDIKLHLVVVDKKQQVKIQKHDFNKMLKRDEKHVSLTDQPGNFDNDFIYEIQNEEEINYNKSINLKKQDIKTLKLENQNQTKLIESEKKDEHK</sequence>
<dbReference type="RefSeq" id="WP_307445091.1">
    <property type="nucleotide sequence ID" value="NZ_JAUSWP010000005.1"/>
</dbReference>
<gene>
    <name evidence="7" type="ORF">J2Z63_000591</name>
</gene>
<dbReference type="Proteomes" id="UP001236620">
    <property type="component" value="Unassembled WGS sequence"/>
</dbReference>
<proteinExistence type="predicted"/>
<reference evidence="7" key="1">
    <citation type="submission" date="2023-07" db="EMBL/GenBank/DDBJ databases">
        <title>Genomic Encyclopedia of Type Strains, Phase IV (KMG-IV): sequencing the most valuable type-strain genomes for metagenomic binning, comparative biology and taxonomic classification.</title>
        <authorList>
            <person name="Goeker M."/>
        </authorList>
    </citation>
    <scope>NUCLEOTIDE SEQUENCE [LARGE SCALE GENOMIC DNA]</scope>
    <source>
        <strain evidence="7">DSM 22019</strain>
    </source>
</reference>
<organism evidence="7 8">
    <name type="scientific">Mycoplasma yeatsii</name>
    <dbReference type="NCBI Taxonomy" id="51365"/>
    <lineage>
        <taxon>Bacteria</taxon>
        <taxon>Bacillati</taxon>
        <taxon>Mycoplasmatota</taxon>
        <taxon>Mollicutes</taxon>
        <taxon>Mycoplasmataceae</taxon>
        <taxon>Mycoplasma</taxon>
    </lineage>
</organism>
<evidence type="ECO:0000313" key="7">
    <source>
        <dbReference type="EMBL" id="MDQ0567944.1"/>
    </source>
</evidence>
<keyword evidence="3 5" id="KW-1133">Transmembrane helix</keyword>
<evidence type="ECO:0000313" key="8">
    <source>
        <dbReference type="Proteomes" id="UP001236620"/>
    </source>
</evidence>
<evidence type="ECO:0000256" key="3">
    <source>
        <dbReference type="ARBA" id="ARBA00022989"/>
    </source>
</evidence>
<comment type="subcellular location">
    <subcellularLocation>
        <location evidence="1">Membrane</location>
        <topology evidence="1">Multi-pass membrane protein</topology>
    </subcellularLocation>
</comment>
<keyword evidence="2 5" id="KW-0812">Transmembrane</keyword>
<accession>A0ABU0NGB4</accession>
<evidence type="ECO:0000256" key="5">
    <source>
        <dbReference type="SAM" id="Phobius"/>
    </source>
</evidence>
<dbReference type="InterPro" id="IPR010432">
    <property type="entry name" value="RDD"/>
</dbReference>
<dbReference type="Pfam" id="PF06271">
    <property type="entry name" value="RDD"/>
    <property type="match status" value="1"/>
</dbReference>
<name>A0ABU0NGB4_9MOLU</name>
<dbReference type="EMBL" id="JAUSWP010000005">
    <property type="protein sequence ID" value="MDQ0567944.1"/>
    <property type="molecule type" value="Genomic_DNA"/>
</dbReference>
<evidence type="ECO:0000256" key="4">
    <source>
        <dbReference type="ARBA" id="ARBA00023136"/>
    </source>
</evidence>
<keyword evidence="4 5" id="KW-0472">Membrane</keyword>
<feature type="transmembrane region" description="Helical" evidence="5">
    <location>
        <begin position="150"/>
        <end position="171"/>
    </location>
</feature>
<protein>
    <submittedName>
        <fullName evidence="7">RDD family membrane protein YckC</fullName>
    </submittedName>
</protein>
<evidence type="ECO:0000256" key="2">
    <source>
        <dbReference type="ARBA" id="ARBA00022692"/>
    </source>
</evidence>
<evidence type="ECO:0000259" key="6">
    <source>
        <dbReference type="Pfam" id="PF06271"/>
    </source>
</evidence>
<feature type="domain" description="RDD" evidence="6">
    <location>
        <begin position="25"/>
        <end position="186"/>
    </location>
</feature>
<keyword evidence="8" id="KW-1185">Reference proteome</keyword>